<evidence type="ECO:0000259" key="3">
    <source>
        <dbReference type="Pfam" id="PF00364"/>
    </source>
</evidence>
<dbReference type="Proteomes" id="UP000298484">
    <property type="component" value="Unassembled WGS sequence"/>
</dbReference>
<dbReference type="Gene3D" id="2.40.50.100">
    <property type="match status" value="1"/>
</dbReference>
<evidence type="ECO:0000256" key="1">
    <source>
        <dbReference type="ARBA" id="ARBA00009477"/>
    </source>
</evidence>
<dbReference type="InterPro" id="IPR011053">
    <property type="entry name" value="Single_hybrid_motif"/>
</dbReference>
<protein>
    <submittedName>
        <fullName evidence="5">Efflux RND transporter periplasmic adaptor subunit</fullName>
    </submittedName>
</protein>
<dbReference type="OrthoDB" id="2456449at2"/>
<feature type="chain" id="PRO_5039020351" evidence="2">
    <location>
        <begin position="20"/>
        <end position="288"/>
    </location>
</feature>
<comment type="similarity">
    <text evidence="1">Belongs to the membrane fusion protein (MFP) (TC 8.A.1) family.</text>
</comment>
<dbReference type="InterPro" id="IPR000089">
    <property type="entry name" value="Biotin_lipoyl"/>
</dbReference>
<gene>
    <name evidence="5" type="ORF">E4U82_13270</name>
</gene>
<dbReference type="Pfam" id="PF25989">
    <property type="entry name" value="YknX_C"/>
    <property type="match status" value="1"/>
</dbReference>
<feature type="domain" description="YknX-like C-terminal permuted SH3-like" evidence="4">
    <location>
        <begin position="216"/>
        <end position="281"/>
    </location>
</feature>
<evidence type="ECO:0000256" key="2">
    <source>
        <dbReference type="SAM" id="SignalP"/>
    </source>
</evidence>
<feature type="signal peptide" evidence="2">
    <location>
        <begin position="1"/>
        <end position="19"/>
    </location>
</feature>
<evidence type="ECO:0000259" key="4">
    <source>
        <dbReference type="Pfam" id="PF25989"/>
    </source>
</evidence>
<dbReference type="Gene3D" id="2.40.420.20">
    <property type="match status" value="1"/>
</dbReference>
<dbReference type="NCBIfam" id="TIGR01730">
    <property type="entry name" value="RND_mfp"/>
    <property type="match status" value="1"/>
</dbReference>
<organism evidence="5 6">
    <name type="scientific">Lentibacillus salicampi</name>
    <dbReference type="NCBI Taxonomy" id="175306"/>
    <lineage>
        <taxon>Bacteria</taxon>
        <taxon>Bacillati</taxon>
        <taxon>Bacillota</taxon>
        <taxon>Bacilli</taxon>
        <taxon>Bacillales</taxon>
        <taxon>Bacillaceae</taxon>
        <taxon>Lentibacillus</taxon>
    </lineage>
</organism>
<dbReference type="InterPro" id="IPR006143">
    <property type="entry name" value="RND_pump_MFP"/>
</dbReference>
<proteinExistence type="inferred from homology"/>
<dbReference type="PANTHER" id="PTHR30469">
    <property type="entry name" value="MULTIDRUG RESISTANCE PROTEIN MDTA"/>
    <property type="match status" value="1"/>
</dbReference>
<reference evidence="5 6" key="1">
    <citation type="submission" date="2019-03" db="EMBL/GenBank/DDBJ databases">
        <title>Genome sequence of Lentibacillus salicampi ATCC BAA-719.</title>
        <authorList>
            <person name="Maclea K.S."/>
            <person name="Simoes Junior M."/>
        </authorList>
    </citation>
    <scope>NUCLEOTIDE SEQUENCE [LARGE SCALE GENOMIC DNA]</scope>
    <source>
        <strain evidence="5 6">ATCC BAA-719</strain>
    </source>
</reference>
<sequence length="288" mass="30788">MRKFVVVAMAMMLIGILAACSQNDEDNEEQEEQVTSVETAEATTGDLVVEKSLYGRTEPGSTTPVMVQSPGEVAALEVENGDMVEEDDHLTTVKTSAGNQTIYASADGEIAQLTTEEGGMASSEEPLMVIADFDTMTVNLTVAAETLDLLETGDTYPVMIDDEEYEAEMTSVSSMPDDTGLYPIEAEVSNEDDNILPGVVAAVNVPEKRVEDTILLPTEAVVTEGGETFVYAVEDNQAVKKTVTIQETQSDETAVKGDVKEGDQVVINGLLTLSDGMEVNVTEEGDHS</sequence>
<dbReference type="GO" id="GO:0015562">
    <property type="term" value="F:efflux transmembrane transporter activity"/>
    <property type="evidence" value="ECO:0007669"/>
    <property type="project" value="TreeGrafter"/>
</dbReference>
<accession>A0A4Y9A8Q9</accession>
<dbReference type="PROSITE" id="PS51257">
    <property type="entry name" value="PROKAR_LIPOPROTEIN"/>
    <property type="match status" value="1"/>
</dbReference>
<dbReference type="RefSeq" id="WP_135110653.1">
    <property type="nucleotide sequence ID" value="NZ_SRHY01000026.1"/>
</dbReference>
<dbReference type="GO" id="GO:1990281">
    <property type="term" value="C:efflux pump complex"/>
    <property type="evidence" value="ECO:0007669"/>
    <property type="project" value="TreeGrafter"/>
</dbReference>
<dbReference type="InterPro" id="IPR058637">
    <property type="entry name" value="YknX-like_C"/>
</dbReference>
<comment type="caution">
    <text evidence="5">The sequence shown here is derived from an EMBL/GenBank/DDBJ whole genome shotgun (WGS) entry which is preliminary data.</text>
</comment>
<feature type="domain" description="Lipoyl-binding" evidence="3">
    <location>
        <begin position="69"/>
        <end position="130"/>
    </location>
</feature>
<dbReference type="AlphaFoldDB" id="A0A4Y9A8Q9"/>
<evidence type="ECO:0000313" key="6">
    <source>
        <dbReference type="Proteomes" id="UP000298484"/>
    </source>
</evidence>
<name>A0A4Y9A8Q9_9BACI</name>
<keyword evidence="2" id="KW-0732">Signal</keyword>
<dbReference type="SUPFAM" id="SSF51230">
    <property type="entry name" value="Single hybrid motif"/>
    <property type="match status" value="1"/>
</dbReference>
<keyword evidence="6" id="KW-1185">Reference proteome</keyword>
<dbReference type="Pfam" id="PF00364">
    <property type="entry name" value="Biotin_lipoyl"/>
    <property type="match status" value="1"/>
</dbReference>
<evidence type="ECO:0000313" key="5">
    <source>
        <dbReference type="EMBL" id="TFJ92226.1"/>
    </source>
</evidence>
<dbReference type="EMBL" id="SRHY01000026">
    <property type="protein sequence ID" value="TFJ92226.1"/>
    <property type="molecule type" value="Genomic_DNA"/>
</dbReference>